<dbReference type="SUPFAM" id="SSF54160">
    <property type="entry name" value="Chromo domain-like"/>
    <property type="match status" value="1"/>
</dbReference>
<keyword evidence="4" id="KW-1185">Reference proteome</keyword>
<dbReference type="PaxDb" id="3635-A0A1U8IB21"/>
<dbReference type="InterPro" id="IPR041588">
    <property type="entry name" value="Integrase_H2C2"/>
</dbReference>
<dbReference type="Gene3D" id="1.10.340.70">
    <property type="match status" value="1"/>
</dbReference>
<dbReference type="Proteomes" id="UP000818029">
    <property type="component" value="Chromosome A13"/>
</dbReference>
<accession>A0A1U8IB21</accession>
<dbReference type="PANTHER" id="PTHR46148:SF44">
    <property type="entry name" value="GAG-POL POLYPROTEIN"/>
    <property type="match status" value="1"/>
</dbReference>
<dbReference type="InterPro" id="IPR036397">
    <property type="entry name" value="RNaseH_sf"/>
</dbReference>
<dbReference type="InterPro" id="IPR012337">
    <property type="entry name" value="RNaseH-like_sf"/>
</dbReference>
<evidence type="ECO:0008006" key="6">
    <source>
        <dbReference type="Google" id="ProtNLM"/>
    </source>
</evidence>
<sequence>MVSQLGQSIRVSKLFRDVSLEVQGMIFLADLMELSFGEFDLILGMDWLVKHLVSLDYTEKRVVVRTEEDNKIVVVGERRNYLSNVISALVAEKLMRKGCEVFLAYANASDSVELLVKDIHAVKDFPDVILEELPGLPLSCEVEFGIELIPGTTLKVTFLGHVVSVKGIRVDPPPLTKLLLKGVLFVWTDTQQESFVKLKIVLTQAQVLKQPEPGRDFVVYSDASHVGLGCVLIQDGKVVAYASQQLKTHEANYLTHNLELAAVVFALKIWKHYLYGEKYTIYTDYKSLKTTTAVLSITLERPMWWLMLSRRAVIDLKAMLARLSLYDGESLLAELQVKPIWIEQIRAKICVPNNKDLRLSILREAHSSPYAMHLGGKKMYKDLRELYWWPGLKRQVTNFGTRCLTCEQKSVKLYVFEIVRLHGVPVSIISDRDPRFTSRSWGKLYEALGSRLDFSTAFHLQTDERKTEDEVRLNRERLKTAFDRQKSYADLKRKDIEYSVGDMVFLRVSPWKKVLRFGHKCKLSPRFFGPYQILKRVGPVAYQLEPPPELYLIHDVLHVSMMRCYRSDPTHVEPVEEIETRPDLTFDEEPVQILDRDIKVLCRKSIPLVEVLWQNHSTEEATWEQEDLIRQQYPHLF</sequence>
<dbReference type="GeneID" id="107894676"/>
<dbReference type="Gene3D" id="2.40.70.10">
    <property type="entry name" value="Acid Proteases"/>
    <property type="match status" value="1"/>
</dbReference>
<dbReference type="RefSeq" id="XP_016675416.1">
    <property type="nucleotide sequence ID" value="XM_016819927.1"/>
</dbReference>
<reference evidence="5" key="2">
    <citation type="submission" date="2025-08" db="UniProtKB">
        <authorList>
            <consortium name="RefSeq"/>
        </authorList>
    </citation>
    <scope>IDENTIFICATION</scope>
</reference>
<dbReference type="Gene3D" id="3.30.70.270">
    <property type="match status" value="1"/>
</dbReference>
<evidence type="ECO:0000313" key="4">
    <source>
        <dbReference type="Proteomes" id="UP000818029"/>
    </source>
</evidence>
<dbReference type="Pfam" id="PF17921">
    <property type="entry name" value="Integrase_H2C2"/>
    <property type="match status" value="1"/>
</dbReference>
<evidence type="ECO:0000313" key="5">
    <source>
        <dbReference type="RefSeq" id="XP_016675416.1"/>
    </source>
</evidence>
<dbReference type="InterPro" id="IPR021109">
    <property type="entry name" value="Peptidase_aspartic_dom_sf"/>
</dbReference>
<name>A0A1U8IB21_GOSHI</name>
<dbReference type="Gene3D" id="3.10.20.370">
    <property type="match status" value="1"/>
</dbReference>
<dbReference type="Gene3D" id="3.30.420.10">
    <property type="entry name" value="Ribonuclease H-like superfamily/Ribonuclease H"/>
    <property type="match status" value="1"/>
</dbReference>
<evidence type="ECO:0000259" key="1">
    <source>
        <dbReference type="Pfam" id="PF17919"/>
    </source>
</evidence>
<dbReference type="InterPro" id="IPR016197">
    <property type="entry name" value="Chromo-like_dom_sf"/>
</dbReference>
<evidence type="ECO:0000259" key="3">
    <source>
        <dbReference type="Pfam" id="PF24626"/>
    </source>
</evidence>
<dbReference type="SUPFAM" id="SSF53098">
    <property type="entry name" value="Ribonuclease H-like"/>
    <property type="match status" value="1"/>
</dbReference>
<feature type="domain" description="Reverse transcriptase/retrotransposon-derived protein RNase H-like" evidence="1">
    <location>
        <begin position="187"/>
        <end position="281"/>
    </location>
</feature>
<dbReference type="InterPro" id="IPR043502">
    <property type="entry name" value="DNA/RNA_pol_sf"/>
</dbReference>
<reference evidence="4" key="1">
    <citation type="journal article" date="2020" name="Nat. Genet.">
        <title>Genomic diversifications of five Gossypium allopolyploid species and their impact on cotton improvement.</title>
        <authorList>
            <person name="Chen Z.J."/>
            <person name="Sreedasyam A."/>
            <person name="Ando A."/>
            <person name="Song Q."/>
            <person name="De Santiago L.M."/>
            <person name="Hulse-Kemp A.M."/>
            <person name="Ding M."/>
            <person name="Ye W."/>
            <person name="Kirkbride R.C."/>
            <person name="Jenkins J."/>
            <person name="Plott C."/>
            <person name="Lovell J."/>
            <person name="Lin Y.M."/>
            <person name="Vaughn R."/>
            <person name="Liu B."/>
            <person name="Simpson S."/>
            <person name="Scheffler B.E."/>
            <person name="Wen L."/>
            <person name="Saski C.A."/>
            <person name="Grover C.E."/>
            <person name="Hu G."/>
            <person name="Conover J.L."/>
            <person name="Carlson J.W."/>
            <person name="Shu S."/>
            <person name="Boston L.B."/>
            <person name="Williams M."/>
            <person name="Peterson D.G."/>
            <person name="McGee K."/>
            <person name="Jones D.C."/>
            <person name="Wendel J.F."/>
            <person name="Stelly D.M."/>
            <person name="Grimwood J."/>
            <person name="Schmutz J."/>
        </authorList>
    </citation>
    <scope>NUCLEOTIDE SEQUENCE [LARGE SCALE GENOMIC DNA]</scope>
    <source>
        <strain evidence="4">cv. TM-1</strain>
    </source>
</reference>
<dbReference type="Pfam" id="PF08284">
    <property type="entry name" value="RVP_2"/>
    <property type="match status" value="1"/>
</dbReference>
<dbReference type="CDD" id="cd09274">
    <property type="entry name" value="RNase_HI_RT_Ty3"/>
    <property type="match status" value="1"/>
</dbReference>
<organism evidence="4 5">
    <name type="scientific">Gossypium hirsutum</name>
    <name type="common">Upland cotton</name>
    <name type="synonym">Gossypium mexicanum</name>
    <dbReference type="NCBI Taxonomy" id="3635"/>
    <lineage>
        <taxon>Eukaryota</taxon>
        <taxon>Viridiplantae</taxon>
        <taxon>Streptophyta</taxon>
        <taxon>Embryophyta</taxon>
        <taxon>Tracheophyta</taxon>
        <taxon>Spermatophyta</taxon>
        <taxon>Magnoliopsida</taxon>
        <taxon>eudicotyledons</taxon>
        <taxon>Gunneridae</taxon>
        <taxon>Pentapetalae</taxon>
        <taxon>rosids</taxon>
        <taxon>malvids</taxon>
        <taxon>Malvales</taxon>
        <taxon>Malvaceae</taxon>
        <taxon>Malvoideae</taxon>
        <taxon>Gossypium</taxon>
    </lineage>
</organism>
<dbReference type="InterPro" id="IPR041577">
    <property type="entry name" value="RT_RNaseH_2"/>
</dbReference>
<dbReference type="Pfam" id="PF17919">
    <property type="entry name" value="RT_RNaseH_2"/>
    <property type="match status" value="1"/>
</dbReference>
<feature type="domain" description="Tf2-1-like SH3-like" evidence="3">
    <location>
        <begin position="501"/>
        <end position="566"/>
    </location>
</feature>
<evidence type="ECO:0000259" key="2">
    <source>
        <dbReference type="Pfam" id="PF17921"/>
    </source>
</evidence>
<feature type="domain" description="Integrase zinc-binding" evidence="2">
    <location>
        <begin position="354"/>
        <end position="409"/>
    </location>
</feature>
<dbReference type="AlphaFoldDB" id="A0A1U8IB21"/>
<dbReference type="PANTHER" id="PTHR46148">
    <property type="entry name" value="CHROMO DOMAIN-CONTAINING PROTEIN"/>
    <property type="match status" value="1"/>
</dbReference>
<dbReference type="KEGG" id="ghi:107894676"/>
<gene>
    <name evidence="5" type="primary">LOC107894676</name>
</gene>
<dbReference type="InterPro" id="IPR043128">
    <property type="entry name" value="Rev_trsase/Diguanyl_cyclase"/>
</dbReference>
<dbReference type="InterPro" id="IPR056924">
    <property type="entry name" value="SH3_Tf2-1"/>
</dbReference>
<dbReference type="GO" id="GO:0003676">
    <property type="term" value="F:nucleic acid binding"/>
    <property type="evidence" value="ECO:0007669"/>
    <property type="project" value="InterPro"/>
</dbReference>
<proteinExistence type="predicted"/>
<protein>
    <recommendedName>
        <fullName evidence="6">DNA/RNA polymerases superfamily protein</fullName>
    </recommendedName>
</protein>
<dbReference type="SUPFAM" id="SSF56672">
    <property type="entry name" value="DNA/RNA polymerases"/>
    <property type="match status" value="1"/>
</dbReference>
<dbReference type="Pfam" id="PF24626">
    <property type="entry name" value="SH3_Tf2-1"/>
    <property type="match status" value="1"/>
</dbReference>